<dbReference type="PANTHER" id="PTHR46609">
    <property type="entry name" value="EXONUCLEASE, PHAGE-TYPE/RECB, C-TERMINAL DOMAIN-CONTAINING PROTEIN"/>
    <property type="match status" value="1"/>
</dbReference>
<dbReference type="EMBL" id="MN740298">
    <property type="protein sequence ID" value="QHT98945.1"/>
    <property type="molecule type" value="Genomic_DNA"/>
</dbReference>
<organism evidence="2">
    <name type="scientific">viral metagenome</name>
    <dbReference type="NCBI Taxonomy" id="1070528"/>
    <lineage>
        <taxon>unclassified sequences</taxon>
        <taxon>metagenomes</taxon>
        <taxon>organismal metagenomes</taxon>
    </lineage>
</organism>
<sequence>MNNIDVYIIKHFNNNFEKLDKAKNFDNFVNDIKNYMKEDNIDINNDDVISRLKTIKKYRKTLKELKKIPYIKQRTIEWLEARKNRLTASDLSDAIKDGAASLALAKKKANVIIDNTDYNAIKPLKWGTMFEAMAERCYSKKYCNININEFGLICDKYNKHFAASPDGISDIGIMIEIKCPYSRKIIDGFIPPKYQTQMQGQLAVCELDECHYIECEFKTYNTELEFIENITENSDDIFGIIAEYNISEEGKKTEYEYLYSDDSDVYQFVYDSIKTKMASRSNENAKLIYWKLITMNIQQVNFNKKEWENTLPKINEFWNKVEDCRGLPIENKTPKKITFIEDD</sequence>
<dbReference type="Gene3D" id="3.90.320.10">
    <property type="match status" value="1"/>
</dbReference>
<dbReference type="InterPro" id="IPR011604">
    <property type="entry name" value="PDDEXK-like_dom_sf"/>
</dbReference>
<proteinExistence type="predicted"/>
<dbReference type="SUPFAM" id="SSF52980">
    <property type="entry name" value="Restriction endonuclease-like"/>
    <property type="match status" value="1"/>
</dbReference>
<reference evidence="2" key="1">
    <citation type="journal article" date="2020" name="Nature">
        <title>Giant virus diversity and host interactions through global metagenomics.</title>
        <authorList>
            <person name="Schulz F."/>
            <person name="Roux S."/>
            <person name="Paez-Espino D."/>
            <person name="Jungbluth S."/>
            <person name="Walsh D.A."/>
            <person name="Denef V.J."/>
            <person name="McMahon K.D."/>
            <person name="Konstantinidis K.T."/>
            <person name="Eloe-Fadrosh E.A."/>
            <person name="Kyrpides N.C."/>
            <person name="Woyke T."/>
        </authorList>
    </citation>
    <scope>NUCLEOTIDE SEQUENCE</scope>
    <source>
        <strain evidence="2">GVMAG-M-3300025695-21</strain>
    </source>
</reference>
<dbReference type="PANTHER" id="PTHR46609:SF6">
    <property type="entry name" value="EXONUCLEASE, PHAGE-TYPE_RECB, C-TERMINAL DOMAIN-CONTAINING PROTEIN-RELATED"/>
    <property type="match status" value="1"/>
</dbReference>
<dbReference type="Pfam" id="PF09588">
    <property type="entry name" value="YqaJ"/>
    <property type="match status" value="1"/>
</dbReference>
<dbReference type="CDD" id="cd22343">
    <property type="entry name" value="PDDEXK_lambda_exonuclease-like"/>
    <property type="match status" value="1"/>
</dbReference>
<dbReference type="InterPro" id="IPR011335">
    <property type="entry name" value="Restrct_endonuc-II-like"/>
</dbReference>
<name>A0A6C0J2P8_9ZZZZ</name>
<dbReference type="InterPro" id="IPR019080">
    <property type="entry name" value="YqaJ_viral_recombinase"/>
</dbReference>
<accession>A0A6C0J2P8</accession>
<protein>
    <recommendedName>
        <fullName evidence="1">YqaJ viral recombinase domain-containing protein</fullName>
    </recommendedName>
</protein>
<dbReference type="AlphaFoldDB" id="A0A6C0J2P8"/>
<evidence type="ECO:0000259" key="1">
    <source>
        <dbReference type="Pfam" id="PF09588"/>
    </source>
</evidence>
<evidence type="ECO:0000313" key="2">
    <source>
        <dbReference type="EMBL" id="QHT98945.1"/>
    </source>
</evidence>
<dbReference type="InterPro" id="IPR051703">
    <property type="entry name" value="NF-kappa-B_Signaling_Reg"/>
</dbReference>
<feature type="domain" description="YqaJ viral recombinase" evidence="1">
    <location>
        <begin position="77"/>
        <end position="206"/>
    </location>
</feature>